<name>A0A6J5VTC2_PRUAR</name>
<comment type="subcellular location">
    <subcellularLocation>
        <location evidence="1 6">Secreted</location>
    </subcellularLocation>
</comment>
<dbReference type="Proteomes" id="UP000507245">
    <property type="component" value="Unassembled WGS sequence"/>
</dbReference>
<evidence type="ECO:0000256" key="3">
    <source>
        <dbReference type="ARBA" id="ARBA00022471"/>
    </source>
</evidence>
<dbReference type="InterPro" id="IPR010264">
    <property type="entry name" value="Self-incomp_S1"/>
</dbReference>
<keyword evidence="10" id="KW-1185">Reference proteome</keyword>
<protein>
    <recommendedName>
        <fullName evidence="6">S-protein homolog</fullName>
    </recommendedName>
</protein>
<evidence type="ECO:0000313" key="10">
    <source>
        <dbReference type="Proteomes" id="UP000507245"/>
    </source>
</evidence>
<evidence type="ECO:0000256" key="2">
    <source>
        <dbReference type="ARBA" id="ARBA00005581"/>
    </source>
</evidence>
<dbReference type="EMBL" id="CAEKDK010000001">
    <property type="protein sequence ID" value="CAB4261957.1"/>
    <property type="molecule type" value="Genomic_DNA"/>
</dbReference>
<comment type="similarity">
    <text evidence="2 6">Belongs to the plant self-incompatibility (S1) protein family.</text>
</comment>
<dbReference type="PANTHER" id="PTHR31232">
    <property type="match status" value="1"/>
</dbReference>
<gene>
    <name evidence="7" type="ORF">CURHAP_LOCUS965</name>
    <name evidence="8" type="ORF">ORAREDHAP_LOCUS958</name>
</gene>
<dbReference type="PANTHER" id="PTHR31232:SF54">
    <property type="entry name" value="S-PROTEIN HOMOLOG-RELATED"/>
    <property type="match status" value="1"/>
</dbReference>
<reference evidence="10" key="1">
    <citation type="journal article" date="2020" name="Genome Biol.">
        <title>Gamete binning: chromosome-level and haplotype-resolved genome assembly enabled by high-throughput single-cell sequencing of gamete genomes.</title>
        <authorList>
            <person name="Campoy J.A."/>
            <person name="Sun H."/>
            <person name="Goel M."/>
            <person name="Jiao W.-B."/>
            <person name="Folz-Donahue K."/>
            <person name="Wang N."/>
            <person name="Rubio M."/>
            <person name="Liu C."/>
            <person name="Kukat C."/>
            <person name="Ruiz D."/>
            <person name="Huettel B."/>
            <person name="Schneeberger K."/>
        </authorList>
    </citation>
    <scope>NUCLEOTIDE SEQUENCE [LARGE SCALE GENOMIC DNA]</scope>
    <source>
        <strain evidence="10">cv. Rojo Pasion</strain>
    </source>
</reference>
<dbReference type="AlphaFoldDB" id="A0A6J5VTC2"/>
<keyword evidence="4 6" id="KW-0964">Secreted</keyword>
<reference evidence="8 9" key="2">
    <citation type="submission" date="2020-05" db="EMBL/GenBank/DDBJ databases">
        <authorList>
            <person name="Campoy J."/>
            <person name="Schneeberger K."/>
            <person name="Spophaly S."/>
        </authorList>
    </citation>
    <scope>NUCLEOTIDE SEQUENCE [LARGE SCALE GENOMIC DNA]</scope>
    <source>
        <strain evidence="8">PruArmRojPasFocal</strain>
    </source>
</reference>
<sequence>MQAADCKCKKQMKGKAMRQLFYFALFLSLAFGPRSCFGFWPGIKHFVRIENELANQQLNYHCESDMDDLGYRILAPHQEWEFKFRASFDTFFQCSMWYANFIVTFDVFYPSDAFMDRCGGVHCIWRTQESGIYLFHIKTGEWEKMYDWRTRT</sequence>
<keyword evidence="5" id="KW-0732">Signal</keyword>
<evidence type="ECO:0000313" key="9">
    <source>
        <dbReference type="Proteomes" id="UP000507222"/>
    </source>
</evidence>
<dbReference type="GO" id="GO:0060320">
    <property type="term" value="P:rejection of self pollen"/>
    <property type="evidence" value="ECO:0007669"/>
    <property type="project" value="UniProtKB-KW"/>
</dbReference>
<dbReference type="EMBL" id="CAEKKB010000001">
    <property type="protein sequence ID" value="CAB4292529.1"/>
    <property type="molecule type" value="Genomic_DNA"/>
</dbReference>
<evidence type="ECO:0000256" key="4">
    <source>
        <dbReference type="ARBA" id="ARBA00022525"/>
    </source>
</evidence>
<evidence type="ECO:0000256" key="5">
    <source>
        <dbReference type="ARBA" id="ARBA00022729"/>
    </source>
</evidence>
<dbReference type="GO" id="GO:0005576">
    <property type="term" value="C:extracellular region"/>
    <property type="evidence" value="ECO:0007669"/>
    <property type="project" value="UniProtKB-SubCell"/>
</dbReference>
<dbReference type="Pfam" id="PF05938">
    <property type="entry name" value="Self-incomp_S1"/>
    <property type="match status" value="1"/>
</dbReference>
<keyword evidence="3 6" id="KW-0713">Self-incompatibility</keyword>
<dbReference type="Proteomes" id="UP000507222">
    <property type="component" value="Unassembled WGS sequence"/>
</dbReference>
<evidence type="ECO:0000313" key="7">
    <source>
        <dbReference type="EMBL" id="CAB4261957.1"/>
    </source>
</evidence>
<organism evidence="8 10">
    <name type="scientific">Prunus armeniaca</name>
    <name type="common">Apricot</name>
    <name type="synonym">Armeniaca vulgaris</name>
    <dbReference type="NCBI Taxonomy" id="36596"/>
    <lineage>
        <taxon>Eukaryota</taxon>
        <taxon>Viridiplantae</taxon>
        <taxon>Streptophyta</taxon>
        <taxon>Embryophyta</taxon>
        <taxon>Tracheophyta</taxon>
        <taxon>Spermatophyta</taxon>
        <taxon>Magnoliopsida</taxon>
        <taxon>eudicotyledons</taxon>
        <taxon>Gunneridae</taxon>
        <taxon>Pentapetalae</taxon>
        <taxon>rosids</taxon>
        <taxon>fabids</taxon>
        <taxon>Rosales</taxon>
        <taxon>Rosaceae</taxon>
        <taxon>Amygdaloideae</taxon>
        <taxon>Amygdaleae</taxon>
        <taxon>Prunus</taxon>
    </lineage>
</organism>
<proteinExistence type="inferred from homology"/>
<dbReference type="OrthoDB" id="1141152at2759"/>
<evidence type="ECO:0000256" key="6">
    <source>
        <dbReference type="RuleBase" id="RU367044"/>
    </source>
</evidence>
<evidence type="ECO:0000256" key="1">
    <source>
        <dbReference type="ARBA" id="ARBA00004613"/>
    </source>
</evidence>
<accession>A0A6J5VTC2</accession>
<evidence type="ECO:0000313" key="8">
    <source>
        <dbReference type="EMBL" id="CAB4292529.1"/>
    </source>
</evidence>